<evidence type="ECO:0000313" key="6">
    <source>
        <dbReference type="EMBL" id="SKA99801.1"/>
    </source>
</evidence>
<protein>
    <submittedName>
        <fullName evidence="6">Hydroxypyruvate isomerase</fullName>
    </submittedName>
</protein>
<evidence type="ECO:0000256" key="2">
    <source>
        <dbReference type="PIRNR" id="PIRNR006241"/>
    </source>
</evidence>
<keyword evidence="1 2" id="KW-0413">Isomerase</keyword>
<dbReference type="OrthoDB" id="9786584at2"/>
<evidence type="ECO:0000259" key="5">
    <source>
        <dbReference type="Pfam" id="PF01261"/>
    </source>
</evidence>
<dbReference type="Proteomes" id="UP000190774">
    <property type="component" value="Unassembled WGS sequence"/>
</dbReference>
<dbReference type="PANTHER" id="PTHR43489:SF3">
    <property type="entry name" value="XYLOSE ISOMERASE DOMAIN PROTEIN TIM BARREL"/>
    <property type="match status" value="1"/>
</dbReference>
<dbReference type="Gene3D" id="3.20.20.150">
    <property type="entry name" value="Divalent-metal-dependent TIM barrel enzymes"/>
    <property type="match status" value="1"/>
</dbReference>
<evidence type="ECO:0000256" key="3">
    <source>
        <dbReference type="PIRSR" id="PIRSR006241-50"/>
    </source>
</evidence>
<comment type="similarity">
    <text evidence="2">Belongs to the hyi family.</text>
</comment>
<gene>
    <name evidence="6" type="ORF">SAMN02745166_03034</name>
</gene>
<proteinExistence type="inferred from homology"/>
<evidence type="ECO:0000256" key="1">
    <source>
        <dbReference type="ARBA" id="ARBA00023235"/>
    </source>
</evidence>
<keyword evidence="4" id="KW-0732">Signal</keyword>
<accession>A0A1T4YER7</accession>
<dbReference type="EMBL" id="FUYE01000009">
    <property type="protein sequence ID" value="SKA99801.1"/>
    <property type="molecule type" value="Genomic_DNA"/>
</dbReference>
<organism evidence="6 7">
    <name type="scientific">Prosthecobacter debontii</name>
    <dbReference type="NCBI Taxonomy" id="48467"/>
    <lineage>
        <taxon>Bacteria</taxon>
        <taxon>Pseudomonadati</taxon>
        <taxon>Verrucomicrobiota</taxon>
        <taxon>Verrucomicrobiia</taxon>
        <taxon>Verrucomicrobiales</taxon>
        <taxon>Verrucomicrobiaceae</taxon>
        <taxon>Prosthecobacter</taxon>
    </lineage>
</organism>
<dbReference type="AlphaFoldDB" id="A0A1T4YER7"/>
<feature type="chain" id="PRO_5012256306" evidence="4">
    <location>
        <begin position="32"/>
        <end position="298"/>
    </location>
</feature>
<dbReference type="SUPFAM" id="SSF51658">
    <property type="entry name" value="Xylose isomerase-like"/>
    <property type="match status" value="1"/>
</dbReference>
<dbReference type="PROSITE" id="PS51318">
    <property type="entry name" value="TAT"/>
    <property type="match status" value="1"/>
</dbReference>
<sequence length="298" mass="33031">MNPVSIPRRQFFNRSLGVAAVVAMLQEQAWAADATAGKVKHSVCKWCYKDIPLETMCEAAKEIGLESIELLDPPDFATLKKHGLHCAMVSFPTAKGPDNKKIGSIPHGFNRLENHDLLVEAYEPLLKTSAEAGFKQVICFSGNRDGMDDEQGLENCVVGLKRLMPLCEKLGVTLVMELLNSKVNHPDYMCDHSAWGVALCEKLGSPHFKLLYDIYHMQIMEGDVMATIRKQHPYFAHYHTGGVPGRAEIDETQELNYPAIIKAIQETGYTGYLGQEFIPKRPDKLASLKQAVGICSVG</sequence>
<name>A0A1T4YER7_9BACT</name>
<feature type="domain" description="Xylose isomerase-like TIM barrel" evidence="5">
    <location>
        <begin position="58"/>
        <end position="279"/>
    </location>
</feature>
<dbReference type="PANTHER" id="PTHR43489">
    <property type="entry name" value="ISOMERASE"/>
    <property type="match status" value="1"/>
</dbReference>
<dbReference type="InterPro" id="IPR050417">
    <property type="entry name" value="Sugar_Epim/Isomerase"/>
</dbReference>
<dbReference type="STRING" id="48467.SAMN02745166_03034"/>
<dbReference type="GO" id="GO:0016853">
    <property type="term" value="F:isomerase activity"/>
    <property type="evidence" value="ECO:0007669"/>
    <property type="project" value="UniProtKB-KW"/>
</dbReference>
<dbReference type="InterPro" id="IPR013022">
    <property type="entry name" value="Xyl_isomerase-like_TIM-brl"/>
</dbReference>
<feature type="active site" description="Proton donor/acceptor" evidence="3">
    <location>
        <position position="177"/>
    </location>
</feature>
<dbReference type="InterPro" id="IPR026040">
    <property type="entry name" value="HyI-like"/>
</dbReference>
<evidence type="ECO:0000256" key="4">
    <source>
        <dbReference type="SAM" id="SignalP"/>
    </source>
</evidence>
<evidence type="ECO:0000313" key="7">
    <source>
        <dbReference type="Proteomes" id="UP000190774"/>
    </source>
</evidence>
<dbReference type="PIRSF" id="PIRSF006241">
    <property type="entry name" value="HyI"/>
    <property type="match status" value="1"/>
</dbReference>
<feature type="signal peptide" evidence="4">
    <location>
        <begin position="1"/>
        <end position="31"/>
    </location>
</feature>
<reference evidence="7" key="1">
    <citation type="submission" date="2017-02" db="EMBL/GenBank/DDBJ databases">
        <authorList>
            <person name="Varghese N."/>
            <person name="Submissions S."/>
        </authorList>
    </citation>
    <scope>NUCLEOTIDE SEQUENCE [LARGE SCALE GENOMIC DNA]</scope>
    <source>
        <strain evidence="7">ATCC 700200</strain>
    </source>
</reference>
<dbReference type="InterPro" id="IPR036237">
    <property type="entry name" value="Xyl_isomerase-like_sf"/>
</dbReference>
<keyword evidence="7" id="KW-1185">Reference proteome</keyword>
<keyword evidence="6" id="KW-0670">Pyruvate</keyword>
<dbReference type="Pfam" id="PF01261">
    <property type="entry name" value="AP_endonuc_2"/>
    <property type="match status" value="1"/>
</dbReference>
<feature type="active site" description="Proton donor/acceptor" evidence="3">
    <location>
        <position position="276"/>
    </location>
</feature>
<dbReference type="RefSeq" id="WP_078814225.1">
    <property type="nucleotide sequence ID" value="NZ_FUYE01000009.1"/>
</dbReference>
<dbReference type="InterPro" id="IPR006311">
    <property type="entry name" value="TAT_signal"/>
</dbReference>